<feature type="signal peptide" evidence="2">
    <location>
        <begin position="1"/>
        <end position="27"/>
    </location>
</feature>
<dbReference type="AlphaFoldDB" id="A0A9K3LVE2"/>
<name>A0A9K3LVE2_9STRA</name>
<evidence type="ECO:0000256" key="1">
    <source>
        <dbReference type="PROSITE-ProRule" id="PRU00023"/>
    </source>
</evidence>
<accession>A0A9K3LVE2</accession>
<comment type="caution">
    <text evidence="3">The sequence shown here is derived from an EMBL/GenBank/DDBJ whole genome shotgun (WGS) entry which is preliminary data.</text>
</comment>
<keyword evidence="4" id="KW-1185">Reference proteome</keyword>
<dbReference type="Pfam" id="PF00023">
    <property type="entry name" value="Ank"/>
    <property type="match status" value="1"/>
</dbReference>
<organism evidence="3 4">
    <name type="scientific">Nitzschia inconspicua</name>
    <dbReference type="NCBI Taxonomy" id="303405"/>
    <lineage>
        <taxon>Eukaryota</taxon>
        <taxon>Sar</taxon>
        <taxon>Stramenopiles</taxon>
        <taxon>Ochrophyta</taxon>
        <taxon>Bacillariophyta</taxon>
        <taxon>Bacillariophyceae</taxon>
        <taxon>Bacillariophycidae</taxon>
        <taxon>Bacillariales</taxon>
        <taxon>Bacillariaceae</taxon>
        <taxon>Nitzschia</taxon>
    </lineage>
</organism>
<dbReference type="PROSITE" id="PS50297">
    <property type="entry name" value="ANK_REP_REGION"/>
    <property type="match status" value="2"/>
</dbReference>
<reference evidence="3" key="2">
    <citation type="submission" date="2021-04" db="EMBL/GenBank/DDBJ databases">
        <authorList>
            <person name="Podell S."/>
        </authorList>
    </citation>
    <scope>NUCLEOTIDE SEQUENCE</scope>
    <source>
        <strain evidence="3">Hildebrandi</strain>
    </source>
</reference>
<keyword evidence="2" id="KW-0732">Signal</keyword>
<dbReference type="SMART" id="SM00248">
    <property type="entry name" value="ANK"/>
    <property type="match status" value="3"/>
</dbReference>
<dbReference type="InterPro" id="IPR002110">
    <property type="entry name" value="Ankyrin_rpt"/>
</dbReference>
<dbReference type="PROSITE" id="PS50088">
    <property type="entry name" value="ANK_REPEAT"/>
    <property type="match status" value="2"/>
</dbReference>
<feature type="chain" id="PRO_5039933377" evidence="2">
    <location>
        <begin position="28"/>
        <end position="191"/>
    </location>
</feature>
<gene>
    <name evidence="3" type="ORF">IV203_031482</name>
</gene>
<protein>
    <submittedName>
        <fullName evidence="3">Ankyrin repeat domain protein</fullName>
    </submittedName>
</protein>
<evidence type="ECO:0000313" key="3">
    <source>
        <dbReference type="EMBL" id="KAG7368739.1"/>
    </source>
</evidence>
<evidence type="ECO:0000256" key="2">
    <source>
        <dbReference type="SAM" id="SignalP"/>
    </source>
</evidence>
<dbReference type="OrthoDB" id="1577640at2759"/>
<reference evidence="3" key="1">
    <citation type="journal article" date="2021" name="Sci. Rep.">
        <title>Diploid genomic architecture of Nitzschia inconspicua, an elite biomass production diatom.</title>
        <authorList>
            <person name="Oliver A."/>
            <person name="Podell S."/>
            <person name="Pinowska A."/>
            <person name="Traller J.C."/>
            <person name="Smith S.R."/>
            <person name="McClure R."/>
            <person name="Beliaev A."/>
            <person name="Bohutskyi P."/>
            <person name="Hill E.A."/>
            <person name="Rabines A."/>
            <person name="Zheng H."/>
            <person name="Allen L.Z."/>
            <person name="Kuo A."/>
            <person name="Grigoriev I.V."/>
            <person name="Allen A.E."/>
            <person name="Hazlebeck D."/>
            <person name="Allen E.E."/>
        </authorList>
    </citation>
    <scope>NUCLEOTIDE SEQUENCE</scope>
    <source>
        <strain evidence="3">Hildebrandi</strain>
    </source>
</reference>
<evidence type="ECO:0000313" key="4">
    <source>
        <dbReference type="Proteomes" id="UP000693970"/>
    </source>
</evidence>
<feature type="repeat" description="ANK" evidence="1">
    <location>
        <begin position="94"/>
        <end position="126"/>
    </location>
</feature>
<sequence length="191" mass="20847">MISQYRLSWTFVNLIATLLMTSPMAQAIPNAVFEGVQLDDGNKIRTALEADPSLLESIGVGGQTPLIHAVLTGKMNAVKTLLDIGADTSATERDGYNVMHAAGFQGRAEILQVLLDRGLDPMDKHQDGFYPLHRACWGPQERHAETVKVFLDHGVSGNLASADGKTCAEMTRNEKTLALLTDKERSNEKEL</sequence>
<dbReference type="Pfam" id="PF12796">
    <property type="entry name" value="Ank_2"/>
    <property type="match status" value="1"/>
</dbReference>
<dbReference type="EMBL" id="JAGRRH010000006">
    <property type="protein sequence ID" value="KAG7368739.1"/>
    <property type="molecule type" value="Genomic_DNA"/>
</dbReference>
<keyword evidence="1" id="KW-0040">ANK repeat</keyword>
<dbReference type="PANTHER" id="PTHR24198:SF165">
    <property type="entry name" value="ANKYRIN REPEAT-CONTAINING PROTEIN-RELATED"/>
    <property type="match status" value="1"/>
</dbReference>
<dbReference type="PANTHER" id="PTHR24198">
    <property type="entry name" value="ANKYRIN REPEAT AND PROTEIN KINASE DOMAIN-CONTAINING PROTEIN"/>
    <property type="match status" value="1"/>
</dbReference>
<proteinExistence type="predicted"/>
<dbReference type="Proteomes" id="UP000693970">
    <property type="component" value="Unassembled WGS sequence"/>
</dbReference>
<feature type="repeat" description="ANK" evidence="1">
    <location>
        <begin position="61"/>
        <end position="93"/>
    </location>
</feature>